<dbReference type="EMBL" id="JASGXD010000009">
    <property type="protein sequence ID" value="KAK6003578.1"/>
    <property type="molecule type" value="Genomic_DNA"/>
</dbReference>
<sequence>MASTAEDMIASLRAQIKDNLRFTHPKIGEPIITVAYHDKLYWVVVCDRY</sequence>
<gene>
    <name evidence="1" type="ORF">QM012_009349</name>
</gene>
<reference evidence="1 2" key="1">
    <citation type="submission" date="2023-11" db="EMBL/GenBank/DDBJ databases">
        <title>Draft genome sequence and annotation of the polyextremotolerant black yeast-like fungus Aureobasidium pullulans NRRL 62042.</title>
        <authorList>
            <person name="Dielentheis-Frenken M.R.E."/>
            <person name="Wibberg D."/>
            <person name="Blank L.M."/>
            <person name="Tiso T."/>
        </authorList>
    </citation>
    <scope>NUCLEOTIDE SEQUENCE [LARGE SCALE GENOMIC DNA]</scope>
    <source>
        <strain evidence="1 2">NRRL 62042</strain>
    </source>
</reference>
<keyword evidence="2" id="KW-1185">Reference proteome</keyword>
<protein>
    <submittedName>
        <fullName evidence="1">Uncharacterized protein</fullName>
    </submittedName>
</protein>
<accession>A0ABR0TGL0</accession>
<organism evidence="1 2">
    <name type="scientific">Aureobasidium pullulans</name>
    <name type="common">Black yeast</name>
    <name type="synonym">Pullularia pullulans</name>
    <dbReference type="NCBI Taxonomy" id="5580"/>
    <lineage>
        <taxon>Eukaryota</taxon>
        <taxon>Fungi</taxon>
        <taxon>Dikarya</taxon>
        <taxon>Ascomycota</taxon>
        <taxon>Pezizomycotina</taxon>
        <taxon>Dothideomycetes</taxon>
        <taxon>Dothideomycetidae</taxon>
        <taxon>Dothideales</taxon>
        <taxon>Saccotheciaceae</taxon>
        <taxon>Aureobasidium</taxon>
    </lineage>
</organism>
<proteinExistence type="predicted"/>
<name>A0ABR0TGL0_AURPU</name>
<dbReference type="Proteomes" id="UP001341245">
    <property type="component" value="Unassembled WGS sequence"/>
</dbReference>
<evidence type="ECO:0000313" key="1">
    <source>
        <dbReference type="EMBL" id="KAK6003578.1"/>
    </source>
</evidence>
<evidence type="ECO:0000313" key="2">
    <source>
        <dbReference type="Proteomes" id="UP001341245"/>
    </source>
</evidence>
<comment type="caution">
    <text evidence="1">The sequence shown here is derived from an EMBL/GenBank/DDBJ whole genome shotgun (WGS) entry which is preliminary data.</text>
</comment>